<organism evidence="2 3">
    <name type="scientific">Ramazzottius varieornatus</name>
    <name type="common">Water bear</name>
    <name type="synonym">Tardigrade</name>
    <dbReference type="NCBI Taxonomy" id="947166"/>
    <lineage>
        <taxon>Eukaryota</taxon>
        <taxon>Metazoa</taxon>
        <taxon>Ecdysozoa</taxon>
        <taxon>Tardigrada</taxon>
        <taxon>Eutardigrada</taxon>
        <taxon>Parachela</taxon>
        <taxon>Hypsibioidea</taxon>
        <taxon>Ramazzottiidae</taxon>
        <taxon>Ramazzottius</taxon>
    </lineage>
</organism>
<gene>
    <name evidence="2" type="primary">RvY_14443-1</name>
    <name evidence="2" type="synonym">RvY_14443.1</name>
    <name evidence="2" type="ORF">RvY_14443</name>
</gene>
<name>A0A1D1VRC9_RAMVA</name>
<dbReference type="EMBL" id="BDGG01000010">
    <property type="protein sequence ID" value="GAV04115.1"/>
    <property type="molecule type" value="Genomic_DNA"/>
</dbReference>
<dbReference type="AlphaFoldDB" id="A0A1D1VRC9"/>
<evidence type="ECO:0000256" key="1">
    <source>
        <dbReference type="SAM" id="MobiDB-lite"/>
    </source>
</evidence>
<reference evidence="2 3" key="1">
    <citation type="journal article" date="2016" name="Nat. Commun.">
        <title>Extremotolerant tardigrade genome and improved radiotolerance of human cultured cells by tardigrade-unique protein.</title>
        <authorList>
            <person name="Hashimoto T."/>
            <person name="Horikawa D.D."/>
            <person name="Saito Y."/>
            <person name="Kuwahara H."/>
            <person name="Kozuka-Hata H."/>
            <person name="Shin-I T."/>
            <person name="Minakuchi Y."/>
            <person name="Ohishi K."/>
            <person name="Motoyama A."/>
            <person name="Aizu T."/>
            <person name="Enomoto A."/>
            <person name="Kondo K."/>
            <person name="Tanaka S."/>
            <person name="Hara Y."/>
            <person name="Koshikawa S."/>
            <person name="Sagara H."/>
            <person name="Miura T."/>
            <person name="Yokobori S."/>
            <person name="Miyagawa K."/>
            <person name="Suzuki Y."/>
            <person name="Kubo T."/>
            <person name="Oyama M."/>
            <person name="Kohara Y."/>
            <person name="Fujiyama A."/>
            <person name="Arakawa K."/>
            <person name="Katayama T."/>
            <person name="Toyoda A."/>
            <person name="Kunieda T."/>
        </authorList>
    </citation>
    <scope>NUCLEOTIDE SEQUENCE [LARGE SCALE GENOMIC DNA]</scope>
    <source>
        <strain evidence="2 3">YOKOZUNA-1</strain>
    </source>
</reference>
<comment type="caution">
    <text evidence="2">The sequence shown here is derived from an EMBL/GenBank/DDBJ whole genome shotgun (WGS) entry which is preliminary data.</text>
</comment>
<accession>A0A1D1VRC9</accession>
<sequence length="59" mass="6535">MADKHSNATTLKESVRETRSPKATQIWGRSVTMRKLETAKPYLPSGTLCKHSPSYGTCP</sequence>
<protein>
    <submittedName>
        <fullName evidence="2">Uncharacterized protein</fullName>
    </submittedName>
</protein>
<feature type="region of interest" description="Disordered" evidence="1">
    <location>
        <begin position="1"/>
        <end position="25"/>
    </location>
</feature>
<dbReference type="Proteomes" id="UP000186922">
    <property type="component" value="Unassembled WGS sequence"/>
</dbReference>
<evidence type="ECO:0000313" key="2">
    <source>
        <dbReference type="EMBL" id="GAV04115.1"/>
    </source>
</evidence>
<proteinExistence type="predicted"/>
<keyword evidence="3" id="KW-1185">Reference proteome</keyword>
<evidence type="ECO:0000313" key="3">
    <source>
        <dbReference type="Proteomes" id="UP000186922"/>
    </source>
</evidence>